<protein>
    <submittedName>
        <fullName evidence="3">Pimeloyl-ACP methyl ester carboxylesterase</fullName>
    </submittedName>
</protein>
<comment type="caution">
    <text evidence="3">The sequence shown here is derived from an EMBL/GenBank/DDBJ whole genome shotgun (WGS) entry which is preliminary data.</text>
</comment>
<dbReference type="InterPro" id="IPR029058">
    <property type="entry name" value="AB_hydrolase_fold"/>
</dbReference>
<evidence type="ECO:0000256" key="1">
    <source>
        <dbReference type="SAM" id="SignalP"/>
    </source>
</evidence>
<gene>
    <name evidence="3" type="ORF">J2X06_000259</name>
</gene>
<feature type="domain" description="AB hydrolase-1" evidence="2">
    <location>
        <begin position="71"/>
        <end position="328"/>
    </location>
</feature>
<sequence length="336" mass="36052">MKRPLRTCVLALCVAIPASVIAADSSAPPKPDLTLDIYAEPARLVEIGGGRRLNLRCSGPQSPTRTVLLEAGFGGDSMAWARVQPLLAAQLRVCSYDRAGYGFSDGGPLPRSVEAETADLHALVHAAQLSLPMVIVGHSLGSNIARRYDQRYPDDVAGLVLIDPPPQQVGKFSAQYQKQETEMLPQVLAAYRQCEQGARDGRLVDPPPELKQCLRGPNPLFSDKLNAAVRASKSRPEFWQTVITGSEAKATLFDDAVDPGEKHGKPVVVLTAVDAYAEAPPQIRDALQPAQEATHKALVKTSGQGKRVLVRGASHDIQIDKPATVVDAITDVISTH</sequence>
<dbReference type="Pfam" id="PF12697">
    <property type="entry name" value="Abhydrolase_6"/>
    <property type="match status" value="1"/>
</dbReference>
<dbReference type="RefSeq" id="WP_310057241.1">
    <property type="nucleotide sequence ID" value="NZ_JAVDVY010000001.1"/>
</dbReference>
<dbReference type="InterPro" id="IPR000073">
    <property type="entry name" value="AB_hydrolase_1"/>
</dbReference>
<evidence type="ECO:0000259" key="2">
    <source>
        <dbReference type="Pfam" id="PF12697"/>
    </source>
</evidence>
<dbReference type="EMBL" id="JAVDVY010000001">
    <property type="protein sequence ID" value="MDR7133075.1"/>
    <property type="molecule type" value="Genomic_DNA"/>
</dbReference>
<name>A0ABU1W6V1_9GAMM</name>
<keyword evidence="4" id="KW-1185">Reference proteome</keyword>
<dbReference type="InterPro" id="IPR050266">
    <property type="entry name" value="AB_hydrolase_sf"/>
</dbReference>
<dbReference type="PRINTS" id="PR00111">
    <property type="entry name" value="ABHYDROLASE"/>
</dbReference>
<accession>A0ABU1W6V1</accession>
<evidence type="ECO:0000313" key="4">
    <source>
        <dbReference type="Proteomes" id="UP001251524"/>
    </source>
</evidence>
<dbReference type="Proteomes" id="UP001251524">
    <property type="component" value="Unassembled WGS sequence"/>
</dbReference>
<dbReference type="PANTHER" id="PTHR43798">
    <property type="entry name" value="MONOACYLGLYCEROL LIPASE"/>
    <property type="match status" value="1"/>
</dbReference>
<dbReference type="SUPFAM" id="SSF53474">
    <property type="entry name" value="alpha/beta-Hydrolases"/>
    <property type="match status" value="1"/>
</dbReference>
<dbReference type="PANTHER" id="PTHR43798:SF33">
    <property type="entry name" value="HYDROLASE, PUTATIVE (AFU_ORTHOLOGUE AFUA_2G14860)-RELATED"/>
    <property type="match status" value="1"/>
</dbReference>
<organism evidence="3 4">
    <name type="scientific">Lysobacter niastensis</name>
    <dbReference type="NCBI Taxonomy" id="380629"/>
    <lineage>
        <taxon>Bacteria</taxon>
        <taxon>Pseudomonadati</taxon>
        <taxon>Pseudomonadota</taxon>
        <taxon>Gammaproteobacteria</taxon>
        <taxon>Lysobacterales</taxon>
        <taxon>Lysobacteraceae</taxon>
        <taxon>Lysobacter</taxon>
    </lineage>
</organism>
<feature type="signal peptide" evidence="1">
    <location>
        <begin position="1"/>
        <end position="22"/>
    </location>
</feature>
<evidence type="ECO:0000313" key="3">
    <source>
        <dbReference type="EMBL" id="MDR7133075.1"/>
    </source>
</evidence>
<feature type="chain" id="PRO_5045371165" evidence="1">
    <location>
        <begin position="23"/>
        <end position="336"/>
    </location>
</feature>
<proteinExistence type="predicted"/>
<reference evidence="3 4" key="1">
    <citation type="submission" date="2023-07" db="EMBL/GenBank/DDBJ databases">
        <title>Sorghum-associated microbial communities from plants grown in Nebraska, USA.</title>
        <authorList>
            <person name="Schachtman D."/>
        </authorList>
    </citation>
    <scope>NUCLEOTIDE SEQUENCE [LARGE SCALE GENOMIC DNA]</scope>
    <source>
        <strain evidence="3 4">BE198</strain>
    </source>
</reference>
<dbReference type="Gene3D" id="3.40.50.1820">
    <property type="entry name" value="alpha/beta hydrolase"/>
    <property type="match status" value="1"/>
</dbReference>
<keyword evidence="1" id="KW-0732">Signal</keyword>